<evidence type="ECO:0000256" key="9">
    <source>
        <dbReference type="ARBA" id="ARBA00023134"/>
    </source>
</evidence>
<keyword evidence="8" id="KW-0496">Mitochondrion</keyword>
<comment type="catalytic activity">
    <reaction evidence="11">
        <text>GTP + H2O = GDP + phosphate + H(+)</text>
        <dbReference type="Rhea" id="RHEA:19669"/>
        <dbReference type="ChEBI" id="CHEBI:15377"/>
        <dbReference type="ChEBI" id="CHEBI:15378"/>
        <dbReference type="ChEBI" id="CHEBI:37565"/>
        <dbReference type="ChEBI" id="CHEBI:43474"/>
        <dbReference type="ChEBI" id="CHEBI:58189"/>
    </reaction>
</comment>
<dbReference type="GO" id="GO:0003924">
    <property type="term" value="F:GTPase activity"/>
    <property type="evidence" value="ECO:0007669"/>
    <property type="project" value="InterPro"/>
</dbReference>
<dbReference type="EMBL" id="JAADJG010000650">
    <property type="protein sequence ID" value="KAF4440616.1"/>
    <property type="molecule type" value="Genomic_DNA"/>
</dbReference>
<sequence>MNPNRSNNERKGKAPMKNEHDEPLAEQTRNPQTFSQPHYMTVGNGPTSAHAARLQAMLDSGYGSSTAGDEAADMAMLPDLPLLPRDSSGIDAHSQAQGTSIEQLCYDRHRAVLGRSVDRVIQLLTILQEINVGWSIYYPTTDGAQGGPKAPNLRPNLMRAQSAALPETTTMHRDSSRMIRRCDTSYQDDLNAESSKMAEERGGIAPRLLASQLSPQLAVLNIDLKLGHLRQADLVHTLERSSVASLLDEKIRSAVSHLQSLRARIEDLSSKILITGDVNAGKSTFCNALLRRKVLPEDQQPCTAIFCEVLDAMENDNVEEVHAVHLDTTYNRRDEQTYDIYAFEHLADIVSDNTKYHQCKVYVRDTRATNQSLLNNGTVQITLIDAPGLNSHTAKTTAVFSRQEEIDVVIFVVSATNHFTISAQEFITAAAAEKAYLFMVVNGFDAIRNKERCRKAILTQLVGLSPRTLKESSELVHFVSSQAVPLEDSQSGGSGDDSTPDGDGDDPNDDPKGKGKDVESIRDFDKLEESLRRFILEKRARSKLAPAKHYLLNILNDINILAAENCEIARLELDKGIRSLQELEPQLEKMKEAVLEVDNKTEDIIETMQGEVYNSTRTILTEVITHAGDRIHHLDAPYPGLFSVMSYSEDIKDAILTDISASVTKCEEHARASAVKGVNMIKQLGLLHLGDEYQNLTFHPAAMFRRKRDELAKQIHISTEFSDFVEWPLLFEGENFTNVDTALKVATAVGGGWIGIQTWMDQAVMAARLVGNINLRRAVLPGIVCTGLLAVAYIIWRIPTVHPRRISAKIAAKLAEIDYVHANATRISGSVRKVLRIPSNNIRVDLDRAVKDVGERRDESLRVKAESNVALTCFRNLVQDSAKQKTSIEGLDLEAYLQT</sequence>
<feature type="compositionally biased region" description="Basic and acidic residues" evidence="12">
    <location>
        <begin position="7"/>
        <end position="23"/>
    </location>
</feature>
<dbReference type="Gene3D" id="3.40.50.300">
    <property type="entry name" value="P-loop containing nucleotide triphosphate hydrolases"/>
    <property type="match status" value="1"/>
</dbReference>
<evidence type="ECO:0000256" key="5">
    <source>
        <dbReference type="ARBA" id="ARBA00022801"/>
    </source>
</evidence>
<feature type="compositionally biased region" description="Basic and acidic residues" evidence="12">
    <location>
        <begin position="509"/>
        <end position="519"/>
    </location>
</feature>
<dbReference type="GO" id="GO:0008053">
    <property type="term" value="P:mitochondrial fusion"/>
    <property type="evidence" value="ECO:0007669"/>
    <property type="project" value="TreeGrafter"/>
</dbReference>
<dbReference type="GO" id="GO:0005741">
    <property type="term" value="C:mitochondrial outer membrane"/>
    <property type="evidence" value="ECO:0007669"/>
    <property type="project" value="UniProtKB-SubCell"/>
</dbReference>
<dbReference type="InterPro" id="IPR027417">
    <property type="entry name" value="P-loop_NTPase"/>
</dbReference>
<evidence type="ECO:0000256" key="10">
    <source>
        <dbReference type="ARBA" id="ARBA00023136"/>
    </source>
</evidence>
<evidence type="ECO:0000256" key="4">
    <source>
        <dbReference type="ARBA" id="ARBA00022787"/>
    </source>
</evidence>
<keyword evidence="16" id="KW-1185">Reference proteome</keyword>
<feature type="domain" description="Dynamin-type G" evidence="14">
    <location>
        <begin position="266"/>
        <end position="564"/>
    </location>
</feature>
<dbReference type="GO" id="GO:0051646">
    <property type="term" value="P:mitochondrion localization"/>
    <property type="evidence" value="ECO:0007669"/>
    <property type="project" value="TreeGrafter"/>
</dbReference>
<evidence type="ECO:0000259" key="14">
    <source>
        <dbReference type="PROSITE" id="PS51718"/>
    </source>
</evidence>
<protein>
    <submittedName>
        <fullName evidence="15">Transmembrane GTPase fzo1</fullName>
    </submittedName>
</protein>
<reference evidence="15" key="1">
    <citation type="submission" date="2020-01" db="EMBL/GenBank/DDBJ databases">
        <title>Identification and distribution of gene clusters putatively required for synthesis of sphingolipid metabolism inhibitors in phylogenetically diverse species of the filamentous fungus Fusarium.</title>
        <authorList>
            <person name="Kim H.-S."/>
            <person name="Busman M."/>
            <person name="Brown D.W."/>
            <person name="Divon H."/>
            <person name="Uhlig S."/>
            <person name="Proctor R.H."/>
        </authorList>
    </citation>
    <scope>NUCLEOTIDE SEQUENCE</scope>
    <source>
        <strain evidence="15">NRRL 53441</strain>
    </source>
</reference>
<dbReference type="OrthoDB" id="9984778at2759"/>
<evidence type="ECO:0000256" key="12">
    <source>
        <dbReference type="SAM" id="MobiDB-lite"/>
    </source>
</evidence>
<dbReference type="PROSITE" id="PS51718">
    <property type="entry name" value="G_DYNAMIN_2"/>
    <property type="match status" value="1"/>
</dbReference>
<dbReference type="PANTHER" id="PTHR10465:SF0">
    <property type="entry name" value="SARCALUMENIN"/>
    <property type="match status" value="1"/>
</dbReference>
<evidence type="ECO:0000256" key="7">
    <source>
        <dbReference type="ARBA" id="ARBA00023054"/>
    </source>
</evidence>
<keyword evidence="5" id="KW-0378">Hydrolase</keyword>
<evidence type="ECO:0000256" key="11">
    <source>
        <dbReference type="ARBA" id="ARBA00048548"/>
    </source>
</evidence>
<organism evidence="15 16">
    <name type="scientific">Fusarium austroafricanum</name>
    <dbReference type="NCBI Taxonomy" id="2364996"/>
    <lineage>
        <taxon>Eukaryota</taxon>
        <taxon>Fungi</taxon>
        <taxon>Dikarya</taxon>
        <taxon>Ascomycota</taxon>
        <taxon>Pezizomycotina</taxon>
        <taxon>Sordariomycetes</taxon>
        <taxon>Hypocreomycetidae</taxon>
        <taxon>Hypocreales</taxon>
        <taxon>Nectriaceae</taxon>
        <taxon>Fusarium</taxon>
        <taxon>Fusarium concolor species complex</taxon>
    </lineage>
</organism>
<evidence type="ECO:0000256" key="13">
    <source>
        <dbReference type="SAM" id="Phobius"/>
    </source>
</evidence>
<keyword evidence="3" id="KW-0547">Nucleotide-binding</keyword>
<evidence type="ECO:0000313" key="15">
    <source>
        <dbReference type="EMBL" id="KAF4440616.1"/>
    </source>
</evidence>
<dbReference type="Pfam" id="PF00350">
    <property type="entry name" value="Dynamin_N"/>
    <property type="match status" value="1"/>
</dbReference>
<accession>A0A8H4JZE1</accession>
<dbReference type="GO" id="GO:0005525">
    <property type="term" value="F:GTP binding"/>
    <property type="evidence" value="ECO:0007669"/>
    <property type="project" value="UniProtKB-KW"/>
</dbReference>
<dbReference type="PANTHER" id="PTHR10465">
    <property type="entry name" value="TRANSMEMBRANE GTPASE FZO1"/>
    <property type="match status" value="1"/>
</dbReference>
<feature type="compositionally biased region" description="Polar residues" evidence="12">
    <location>
        <begin position="27"/>
        <end position="38"/>
    </location>
</feature>
<evidence type="ECO:0000256" key="1">
    <source>
        <dbReference type="ARBA" id="ARBA00004374"/>
    </source>
</evidence>
<evidence type="ECO:0000256" key="3">
    <source>
        <dbReference type="ARBA" id="ARBA00022741"/>
    </source>
</evidence>
<evidence type="ECO:0000313" key="16">
    <source>
        <dbReference type="Proteomes" id="UP000605986"/>
    </source>
</evidence>
<comment type="caution">
    <text evidence="15">The sequence shown here is derived from an EMBL/GenBank/DDBJ whole genome shotgun (WGS) entry which is preliminary data.</text>
</comment>
<dbReference type="InterPro" id="IPR045063">
    <property type="entry name" value="Dynamin_N"/>
</dbReference>
<feature type="compositionally biased region" description="Acidic residues" evidence="12">
    <location>
        <begin position="498"/>
        <end position="508"/>
    </location>
</feature>
<evidence type="ECO:0000256" key="8">
    <source>
        <dbReference type="ARBA" id="ARBA00023128"/>
    </source>
</evidence>
<proteinExistence type="predicted"/>
<feature type="transmembrane region" description="Helical" evidence="13">
    <location>
        <begin position="778"/>
        <end position="796"/>
    </location>
</feature>
<comment type="subcellular location">
    <subcellularLocation>
        <location evidence="1">Mitochondrion outer membrane</location>
        <topology evidence="1">Multi-pass membrane protein</topology>
    </subcellularLocation>
</comment>
<keyword evidence="6 13" id="KW-1133">Transmembrane helix</keyword>
<feature type="region of interest" description="Disordered" evidence="12">
    <location>
        <begin position="484"/>
        <end position="519"/>
    </location>
</feature>
<keyword evidence="7" id="KW-0175">Coiled coil</keyword>
<keyword evidence="2 13" id="KW-0812">Transmembrane</keyword>
<dbReference type="Proteomes" id="UP000605986">
    <property type="component" value="Unassembled WGS sequence"/>
</dbReference>
<dbReference type="SUPFAM" id="SSF52540">
    <property type="entry name" value="P-loop containing nucleoside triphosphate hydrolases"/>
    <property type="match status" value="1"/>
</dbReference>
<keyword evidence="4" id="KW-1000">Mitochondrion outer membrane</keyword>
<feature type="region of interest" description="Disordered" evidence="12">
    <location>
        <begin position="1"/>
        <end position="47"/>
    </location>
</feature>
<dbReference type="FunFam" id="3.40.50.300:FF:000638">
    <property type="entry name" value="Transmembrane GTPase Fzo1, putative"/>
    <property type="match status" value="1"/>
</dbReference>
<evidence type="ECO:0000256" key="2">
    <source>
        <dbReference type="ARBA" id="ARBA00022692"/>
    </source>
</evidence>
<keyword evidence="10 13" id="KW-0472">Membrane</keyword>
<evidence type="ECO:0000256" key="6">
    <source>
        <dbReference type="ARBA" id="ARBA00022989"/>
    </source>
</evidence>
<name>A0A8H4JZE1_9HYPO</name>
<dbReference type="InterPro" id="IPR027094">
    <property type="entry name" value="Mitofusin_fam"/>
</dbReference>
<gene>
    <name evidence="15" type="ORF">F53441_12237</name>
</gene>
<keyword evidence="9" id="KW-0342">GTP-binding</keyword>
<dbReference type="InterPro" id="IPR030381">
    <property type="entry name" value="G_DYNAMIN_dom"/>
</dbReference>
<dbReference type="AlphaFoldDB" id="A0A8H4JZE1"/>